<feature type="compositionally biased region" description="Polar residues" evidence="4">
    <location>
        <begin position="113"/>
        <end position="124"/>
    </location>
</feature>
<sequence length="1264" mass="137991">MEFDNDIPSPTSQPSPRDLNGFQETISRPSPAVTISNVLVILPSMTRGFQPKNYHPPAYQNIGRSPSLPVTDILSGPRDQIPAPNLSRSRMSIAYGHAASQPYSGERLLDTDTVLNSRNPSDSSLDAPGSATPPYTASSGHLSPAARKEITAQLSIPITPNSLPSDARRQSISTLLPAGVMSAKLSQLVLEEEAANQRELEAIAEKEYHGAPPVTIDSSDTVNGEAIAIPGSASDVGKTMLKPRPLSLSRSTSNSESLLSSNHDQAISAKPRKRVRSRPQTSAADLGSAAENPPTFGSESVKSIVATSQDIVSVPARLQRQLDPKRSRMSGTGKPGWEGDEVVNILRENGIQVSTLRTASHLGQYISHIHDLPLASGDATNITESTAQVIMVPLSDSPTLPSLSLLLTQGTTPSAICFQQDLLDRARRTEDDWLPSALHIIAEAIEQSGQQSRKQDCTTQTHVIAYSANPALSPSVVERCMQAGAIGVLQPPYDSRDTLKLIKRMIAYEEKSNAARHAFDGLESRRASIASASQAHDSDSASSRIGRKQSLHPLSTLPPATRTDIISGTIDGPSPFISDLAARRRSVDTGGLSLALQRASDHIMTYESQNQRKRSGKSPETWHIGKYREARTTANSPQGSPSLQGTNKMRTDRSASVADVGSHLAQTFKVNDIPEADEEEEEEEMAIAELLSEMYRQTRVAIEIQMEDYEEFAAPIASEHRASLIQSLASWEFKPHLLSEVDLFQCACLLFEAVFSIRGLRELDVGSDQLRRFLFAIRAIYHAPNPYHNYVHAVDVLQATYTFLVANGVAPPVTYLLDSKGDSWVRKEVHEGASREQDNARMTLHGLLRPQDVLTVMIGAMGHDVGHPGLSNVFMKNAKTPLSQIYSDKSVLENMHCILVVQLLRKHGFQFLLTGSSSVTAKTGLTVVTNAASTSEPSPMSDLFPNVLPASATSQSFRRDVQPGAVGDWRGFKKLLYATVLSTDMSLHFDWLKRFNDLGKRARAGLCVDMSEAEEEEARTLVCQSLIKCADISNPTRPIEVSEYWSTVLLDEWAVQASLERKLNLPISVVASADALIQAKGQIGFIDLFTLPLYETAADAMPDLRYFADQCIANRALWQARYDTLQAIAGDPQPISRSPLVDRDMLKDLPPEARYKMLFPLSIPSSLLEGVSPKSEEIVPVEGASRPGSLYASSQREETPSAETKSMDEEVTNALNKLKSASSDVRALRAAYRVSIRRHPSNSFRHYQSMVGKSRPSLQTKLEG</sequence>
<dbReference type="EMBL" id="BLZA01000007">
    <property type="protein sequence ID" value="GHJ84156.1"/>
    <property type="molecule type" value="Genomic_DNA"/>
</dbReference>
<dbReference type="GO" id="GO:0007165">
    <property type="term" value="P:signal transduction"/>
    <property type="evidence" value="ECO:0007669"/>
    <property type="project" value="InterPro"/>
</dbReference>
<evidence type="ECO:0000256" key="1">
    <source>
        <dbReference type="ARBA" id="ARBA00022723"/>
    </source>
</evidence>
<feature type="domain" description="PDEase" evidence="5">
    <location>
        <begin position="705"/>
        <end position="1125"/>
    </location>
</feature>
<dbReference type="GO" id="GO:0004114">
    <property type="term" value="F:3',5'-cyclic-nucleotide phosphodiesterase activity"/>
    <property type="evidence" value="ECO:0007669"/>
    <property type="project" value="InterPro"/>
</dbReference>
<dbReference type="InterPro" id="IPR003607">
    <property type="entry name" value="HD/PDEase_dom"/>
</dbReference>
<evidence type="ECO:0000256" key="4">
    <source>
        <dbReference type="SAM" id="MobiDB-lite"/>
    </source>
</evidence>
<feature type="region of interest" description="Disordered" evidence="4">
    <location>
        <begin position="530"/>
        <end position="569"/>
    </location>
</feature>
<dbReference type="PANTHER" id="PTHR11347">
    <property type="entry name" value="CYCLIC NUCLEOTIDE PHOSPHODIESTERASE"/>
    <property type="match status" value="1"/>
</dbReference>
<dbReference type="GO" id="GO:0046872">
    <property type="term" value="F:metal ion binding"/>
    <property type="evidence" value="ECO:0007669"/>
    <property type="project" value="UniProtKB-KW"/>
</dbReference>
<dbReference type="EC" id="3.1.4.-" evidence="3"/>
<comment type="cofactor">
    <cofactor evidence="3">
        <name>a divalent metal cation</name>
        <dbReference type="ChEBI" id="CHEBI:60240"/>
    </cofactor>
    <text evidence="3">Binds 2 divalent metal cations per subunit. Site 1 may preferentially bind zinc ions, while site 2 has a preference for magnesium and/or manganese ions.</text>
</comment>
<keyword evidence="7" id="KW-1185">Reference proteome</keyword>
<dbReference type="PROSITE" id="PS51845">
    <property type="entry name" value="PDEASE_I_2"/>
    <property type="match status" value="1"/>
</dbReference>
<dbReference type="PROSITE" id="PS00126">
    <property type="entry name" value="PDEASE_I_1"/>
    <property type="match status" value="1"/>
</dbReference>
<comment type="similarity">
    <text evidence="3">Belongs to the cyclic nucleotide phosphodiesterase family.</text>
</comment>
<accession>A0A8H3TNS6</accession>
<feature type="region of interest" description="Disordered" evidence="4">
    <location>
        <begin position="52"/>
        <end position="85"/>
    </location>
</feature>
<feature type="region of interest" description="Disordered" evidence="4">
    <location>
        <begin position="628"/>
        <end position="653"/>
    </location>
</feature>
<feature type="region of interest" description="Disordered" evidence="4">
    <location>
        <begin position="1179"/>
        <end position="1208"/>
    </location>
</feature>
<keyword evidence="2 3" id="KW-0378">Hydrolase</keyword>
<evidence type="ECO:0000256" key="2">
    <source>
        <dbReference type="ARBA" id="ARBA00022801"/>
    </source>
</evidence>
<gene>
    <name evidence="6" type="ORF">NliqN6_0558</name>
</gene>
<dbReference type="InterPro" id="IPR036971">
    <property type="entry name" value="PDEase_catalytic_dom_sf"/>
</dbReference>
<dbReference type="OrthoDB" id="546632at2759"/>
<proteinExistence type="inferred from homology"/>
<dbReference type="Pfam" id="PF00233">
    <property type="entry name" value="PDEase_I"/>
    <property type="match status" value="2"/>
</dbReference>
<evidence type="ECO:0000259" key="5">
    <source>
        <dbReference type="PROSITE" id="PS51845"/>
    </source>
</evidence>
<dbReference type="InterPro" id="IPR023174">
    <property type="entry name" value="PDEase_CS"/>
</dbReference>
<feature type="compositionally biased region" description="Low complexity" evidence="4">
    <location>
        <begin position="530"/>
        <end position="543"/>
    </location>
</feature>
<feature type="region of interest" description="Disordered" evidence="4">
    <location>
        <begin position="316"/>
        <end position="336"/>
    </location>
</feature>
<dbReference type="Proteomes" id="UP000620104">
    <property type="component" value="Unassembled WGS sequence"/>
</dbReference>
<comment type="caution">
    <text evidence="6">The sequence shown here is derived from an EMBL/GenBank/DDBJ whole genome shotgun (WGS) entry which is preliminary data.</text>
</comment>
<dbReference type="Gene3D" id="1.10.1300.10">
    <property type="entry name" value="3'5'-cyclic nucleotide phosphodiesterase, catalytic domain"/>
    <property type="match status" value="1"/>
</dbReference>
<dbReference type="SMART" id="SM00471">
    <property type="entry name" value="HDc"/>
    <property type="match status" value="1"/>
</dbReference>
<feature type="region of interest" description="Disordered" evidence="4">
    <location>
        <begin position="234"/>
        <end position="297"/>
    </location>
</feature>
<organism evidence="6 7">
    <name type="scientific">Naganishia liquefaciens</name>
    <dbReference type="NCBI Taxonomy" id="104408"/>
    <lineage>
        <taxon>Eukaryota</taxon>
        <taxon>Fungi</taxon>
        <taxon>Dikarya</taxon>
        <taxon>Basidiomycota</taxon>
        <taxon>Agaricomycotina</taxon>
        <taxon>Tremellomycetes</taxon>
        <taxon>Filobasidiales</taxon>
        <taxon>Filobasidiaceae</taxon>
        <taxon>Naganishia</taxon>
    </lineage>
</organism>
<keyword evidence="1 3" id="KW-0479">Metal-binding</keyword>
<protein>
    <recommendedName>
        <fullName evidence="3">Phosphodiesterase</fullName>
        <ecNumber evidence="3">3.1.4.-</ecNumber>
    </recommendedName>
</protein>
<evidence type="ECO:0000313" key="7">
    <source>
        <dbReference type="Proteomes" id="UP000620104"/>
    </source>
</evidence>
<feature type="region of interest" description="Disordered" evidence="4">
    <location>
        <begin position="1243"/>
        <end position="1264"/>
    </location>
</feature>
<dbReference type="CDD" id="cd00077">
    <property type="entry name" value="HDc"/>
    <property type="match status" value="1"/>
</dbReference>
<evidence type="ECO:0000256" key="3">
    <source>
        <dbReference type="RuleBase" id="RU363067"/>
    </source>
</evidence>
<dbReference type="AlphaFoldDB" id="A0A8H3TNS6"/>
<name>A0A8H3TNS6_9TREE</name>
<feature type="compositionally biased region" description="Polar residues" evidence="4">
    <location>
        <begin position="632"/>
        <end position="648"/>
    </location>
</feature>
<dbReference type="SUPFAM" id="SSF109604">
    <property type="entry name" value="HD-domain/PDEase-like"/>
    <property type="match status" value="1"/>
</dbReference>
<dbReference type="InterPro" id="IPR002073">
    <property type="entry name" value="PDEase_catalytic_dom"/>
</dbReference>
<reference evidence="6" key="1">
    <citation type="submission" date="2020-07" db="EMBL/GenBank/DDBJ databases">
        <title>Draft Genome Sequence of a Deep-Sea Yeast, Naganishia (Cryptococcus) liquefaciens strain N6.</title>
        <authorList>
            <person name="Han Y.W."/>
            <person name="Kajitani R."/>
            <person name="Morimoto H."/>
            <person name="Parhat M."/>
            <person name="Tsubouchi H."/>
            <person name="Bakenova O."/>
            <person name="Ogata M."/>
            <person name="Argunhan B."/>
            <person name="Aoki R."/>
            <person name="Kajiwara S."/>
            <person name="Itoh T."/>
            <person name="Iwasaki H."/>
        </authorList>
    </citation>
    <scope>NUCLEOTIDE SEQUENCE</scope>
    <source>
        <strain evidence="6">N6</strain>
    </source>
</reference>
<feature type="region of interest" description="Disordered" evidence="4">
    <location>
        <begin position="1"/>
        <end position="28"/>
    </location>
</feature>
<feature type="compositionally biased region" description="Low complexity" evidence="4">
    <location>
        <begin position="246"/>
        <end position="261"/>
    </location>
</feature>
<evidence type="ECO:0000313" key="6">
    <source>
        <dbReference type="EMBL" id="GHJ84156.1"/>
    </source>
</evidence>
<feature type="region of interest" description="Disordered" evidence="4">
    <location>
        <begin position="113"/>
        <end position="142"/>
    </location>
</feature>